<dbReference type="AlphaFoldDB" id="A0A1Y3AR34"/>
<reference evidence="2 3" key="1">
    <citation type="submission" date="2017-03" db="EMBL/GenBank/DDBJ databases">
        <title>Genome Survey of Euroglyphus maynei.</title>
        <authorList>
            <person name="Arlian L.G."/>
            <person name="Morgan M.S."/>
            <person name="Rider S.D."/>
        </authorList>
    </citation>
    <scope>NUCLEOTIDE SEQUENCE [LARGE SCALE GENOMIC DNA]</scope>
    <source>
        <strain evidence="2">Arlian Lab</strain>
        <tissue evidence="2">Whole body</tissue>
    </source>
</reference>
<evidence type="ECO:0000256" key="1">
    <source>
        <dbReference type="SAM" id="MobiDB-lite"/>
    </source>
</evidence>
<name>A0A1Y3AR34_EURMA</name>
<sequence length="93" mass="10405">MGQEMFDECQQRLLEARQSIKKEDPMELFVQFRVGKALRMMRRLRDESSSSSPAATTATGNDRKISEDITNGNVVAAAVDHNNHNNHCNAVQG</sequence>
<dbReference type="EMBL" id="MUJZ01068089">
    <property type="protein sequence ID" value="OTF69926.1"/>
    <property type="molecule type" value="Genomic_DNA"/>
</dbReference>
<proteinExistence type="predicted"/>
<evidence type="ECO:0000313" key="2">
    <source>
        <dbReference type="EMBL" id="OTF69926.1"/>
    </source>
</evidence>
<feature type="compositionally biased region" description="Low complexity" evidence="1">
    <location>
        <begin position="49"/>
        <end position="59"/>
    </location>
</feature>
<dbReference type="Proteomes" id="UP000194236">
    <property type="component" value="Unassembled WGS sequence"/>
</dbReference>
<gene>
    <name evidence="2" type="ORF">BLA29_002422</name>
</gene>
<accession>A0A1Y3AR34</accession>
<organism evidence="2 3">
    <name type="scientific">Euroglyphus maynei</name>
    <name type="common">Mayne's house dust mite</name>
    <dbReference type="NCBI Taxonomy" id="6958"/>
    <lineage>
        <taxon>Eukaryota</taxon>
        <taxon>Metazoa</taxon>
        <taxon>Ecdysozoa</taxon>
        <taxon>Arthropoda</taxon>
        <taxon>Chelicerata</taxon>
        <taxon>Arachnida</taxon>
        <taxon>Acari</taxon>
        <taxon>Acariformes</taxon>
        <taxon>Sarcoptiformes</taxon>
        <taxon>Astigmata</taxon>
        <taxon>Psoroptidia</taxon>
        <taxon>Analgoidea</taxon>
        <taxon>Pyroglyphidae</taxon>
        <taxon>Pyroglyphinae</taxon>
        <taxon>Euroglyphus</taxon>
    </lineage>
</organism>
<feature type="region of interest" description="Disordered" evidence="1">
    <location>
        <begin position="43"/>
        <end position="69"/>
    </location>
</feature>
<keyword evidence="3" id="KW-1185">Reference proteome</keyword>
<protein>
    <submittedName>
        <fullName evidence="2">Uncharacterized protein</fullName>
    </submittedName>
</protein>
<comment type="caution">
    <text evidence="2">The sequence shown here is derived from an EMBL/GenBank/DDBJ whole genome shotgun (WGS) entry which is preliminary data.</text>
</comment>
<evidence type="ECO:0000313" key="3">
    <source>
        <dbReference type="Proteomes" id="UP000194236"/>
    </source>
</evidence>